<reference evidence="3 4" key="1">
    <citation type="journal article" date="2017" name="Environ. Microbiol.">
        <title>Decay of the glycolytic pathway and adaptation to intranuclear parasitism within Enterocytozoonidae microsporidia.</title>
        <authorList>
            <person name="Wiredu Boakye D."/>
            <person name="Jaroenlak P."/>
            <person name="Prachumwat A."/>
            <person name="Williams T.A."/>
            <person name="Bateman K.S."/>
            <person name="Itsathitphaisarn O."/>
            <person name="Sritunyalucksana K."/>
            <person name="Paszkiewicz K.H."/>
            <person name="Moore K.A."/>
            <person name="Stentiford G.D."/>
            <person name="Williams B.A."/>
        </authorList>
    </citation>
    <scope>NUCLEOTIDE SEQUENCE [LARGE SCALE GENOMIC DNA]</scope>
    <source>
        <strain evidence="3 4">GB1</strain>
    </source>
</reference>
<dbReference type="Proteomes" id="UP000192639">
    <property type="component" value="Unassembled WGS sequence"/>
</dbReference>
<evidence type="ECO:0000256" key="2">
    <source>
        <dbReference type="SAM" id="MobiDB-lite"/>
    </source>
</evidence>
<evidence type="ECO:0000256" key="1">
    <source>
        <dbReference type="SAM" id="Coils"/>
    </source>
</evidence>
<accession>A0A1Y1S5K4</accession>
<dbReference type="VEuPathDB" id="MicrosporidiaDB:ECANGB1_404"/>
<feature type="region of interest" description="Disordered" evidence="2">
    <location>
        <begin position="164"/>
        <end position="183"/>
    </location>
</feature>
<comment type="caution">
    <text evidence="3">The sequence shown here is derived from an EMBL/GenBank/DDBJ whole genome shotgun (WGS) entry which is preliminary data.</text>
</comment>
<name>A0A1Y1S5K4_9MICR</name>
<feature type="coiled-coil region" evidence="1">
    <location>
        <begin position="37"/>
        <end position="79"/>
    </location>
</feature>
<keyword evidence="4" id="KW-1185">Reference proteome</keyword>
<dbReference type="AlphaFoldDB" id="A0A1Y1S5K4"/>
<evidence type="ECO:0000313" key="3">
    <source>
        <dbReference type="EMBL" id="ORD93270.1"/>
    </source>
</evidence>
<evidence type="ECO:0000313" key="4">
    <source>
        <dbReference type="Proteomes" id="UP000192639"/>
    </source>
</evidence>
<dbReference type="OrthoDB" id="2196156at2759"/>
<keyword evidence="1" id="KW-0175">Coiled coil</keyword>
<feature type="compositionally biased region" description="Basic and acidic residues" evidence="2">
    <location>
        <begin position="164"/>
        <end position="180"/>
    </location>
</feature>
<protein>
    <submittedName>
        <fullName evidence="3">Uncharacterized protein</fullName>
    </submittedName>
</protein>
<organism evidence="3 4">
    <name type="scientific">Enterospora canceri</name>
    <dbReference type="NCBI Taxonomy" id="1081671"/>
    <lineage>
        <taxon>Eukaryota</taxon>
        <taxon>Fungi</taxon>
        <taxon>Fungi incertae sedis</taxon>
        <taxon>Microsporidia</taxon>
        <taxon>Enterocytozoonidae</taxon>
        <taxon>Enterospora</taxon>
    </lineage>
</organism>
<gene>
    <name evidence="3" type="ORF">ECANGB1_404</name>
</gene>
<proteinExistence type="predicted"/>
<dbReference type="EMBL" id="LWDP01000124">
    <property type="protein sequence ID" value="ORD93270.1"/>
    <property type="molecule type" value="Genomic_DNA"/>
</dbReference>
<sequence>MLYQFIIVSLGAMQGVKAETRIDLPEPSETVIINDWKKQENKNAEKHKQRSLEIRNKIRKDQNKRLKRIARKIREAKKDAIKAGEIEEEATKTVAPKSEIKLNMSKNLEKILETNKISLPEEMTKKKVEKVEAKKFKVKKMEKVEKKPQGEKIIIVKESKGDDEAKKGKVAEKKEKDKPEGSLSNIMFSSTIKTKEEILRSKDSLKLMENNNKIRKIIAQLKIITDENEKILDAFRANVDEKREEEDKPKDVMKYKVIEVTEKP</sequence>